<keyword evidence="9" id="KW-0832">Ubl conjugation</keyword>
<keyword evidence="4" id="KW-0479">Metal-binding</keyword>
<dbReference type="Proteomes" id="UP001558652">
    <property type="component" value="Unassembled WGS sequence"/>
</dbReference>
<protein>
    <recommendedName>
        <fullName evidence="11">Protein kinase domain-containing protein</fullName>
    </recommendedName>
</protein>
<dbReference type="SMART" id="SM00220">
    <property type="entry name" value="S_TKc"/>
    <property type="match status" value="1"/>
</dbReference>
<dbReference type="Gene3D" id="1.10.510.10">
    <property type="entry name" value="Transferase(Phosphotransferase) domain 1"/>
    <property type="match status" value="1"/>
</dbReference>
<dbReference type="GO" id="GO:0030154">
    <property type="term" value="P:cell differentiation"/>
    <property type="evidence" value="ECO:0007669"/>
    <property type="project" value="UniProtKB-KW"/>
</dbReference>
<dbReference type="GO" id="GO:0000287">
    <property type="term" value="F:magnesium ion binding"/>
    <property type="evidence" value="ECO:0007669"/>
    <property type="project" value="UniProtKB-ARBA"/>
</dbReference>
<sequence length="272" mass="31106">MVAIKIVSKFHAPDEYLRKFLPREIESVKGLAHPNLIRFIQAIESTHRVYIIMEYAEKGTLLEMIRKEKFIEEERSRKWFRQLVDVVQYCHNKGVVHRDIKCDNLLINGADLIKLSDFGFARDRMTERNGVFPLSETYCGSYAYAAPEILNGVPYYAQMADVWSMGIVLYAMVFGKLPFDDTNIKILLRQVQHKVMFPRSPQVSKGCKGLITKILAPARQRVSIGGIRADPWFNKAGKLPEPPGYPSTSTANPKVKTDISSVVYDNRKVHRT</sequence>
<evidence type="ECO:0000256" key="6">
    <source>
        <dbReference type="ARBA" id="ARBA00022782"/>
    </source>
</evidence>
<reference evidence="12 13" key="1">
    <citation type="submission" date="2024-07" db="EMBL/GenBank/DDBJ databases">
        <title>Chromosome-level genome assembly of the water stick insect Ranatra chinensis (Heteroptera: Nepidae).</title>
        <authorList>
            <person name="Liu X."/>
        </authorList>
    </citation>
    <scope>NUCLEOTIDE SEQUENCE [LARGE SCALE GENOMIC DNA]</scope>
    <source>
        <strain evidence="12">Cailab_2021Rc</strain>
        <tissue evidence="12">Muscle</tissue>
    </source>
</reference>
<keyword evidence="6" id="KW-0221">Differentiation</keyword>
<keyword evidence="8" id="KW-0460">Magnesium</keyword>
<gene>
    <name evidence="12" type="ORF">AAG570_003644</name>
</gene>
<dbReference type="Pfam" id="PF00069">
    <property type="entry name" value="Pkinase"/>
    <property type="match status" value="1"/>
</dbReference>
<keyword evidence="2" id="KW-0217">Developmental protein</keyword>
<keyword evidence="13" id="KW-1185">Reference proteome</keyword>
<dbReference type="InterPro" id="IPR011009">
    <property type="entry name" value="Kinase-like_dom_sf"/>
</dbReference>
<dbReference type="EMBL" id="JBFDAA010000014">
    <property type="protein sequence ID" value="KAL1122239.1"/>
    <property type="molecule type" value="Genomic_DNA"/>
</dbReference>
<comment type="cofactor">
    <cofactor evidence="1">
        <name>Mg(2+)</name>
        <dbReference type="ChEBI" id="CHEBI:18420"/>
    </cofactor>
</comment>
<evidence type="ECO:0000259" key="11">
    <source>
        <dbReference type="PROSITE" id="PS50011"/>
    </source>
</evidence>
<feature type="domain" description="Protein kinase" evidence="11">
    <location>
        <begin position="1"/>
        <end position="233"/>
    </location>
</feature>
<dbReference type="PROSITE" id="PS00108">
    <property type="entry name" value="PROTEIN_KINASE_ST"/>
    <property type="match status" value="1"/>
</dbReference>
<dbReference type="GO" id="GO:0005524">
    <property type="term" value="F:ATP binding"/>
    <property type="evidence" value="ECO:0007669"/>
    <property type="project" value="UniProtKB-KW"/>
</dbReference>
<dbReference type="InterPro" id="IPR008271">
    <property type="entry name" value="Ser/Thr_kinase_AS"/>
</dbReference>
<dbReference type="InterPro" id="IPR000719">
    <property type="entry name" value="Prot_kinase_dom"/>
</dbReference>
<evidence type="ECO:0000256" key="3">
    <source>
        <dbReference type="ARBA" id="ARBA00022553"/>
    </source>
</evidence>
<organism evidence="12 13">
    <name type="scientific">Ranatra chinensis</name>
    <dbReference type="NCBI Taxonomy" id="642074"/>
    <lineage>
        <taxon>Eukaryota</taxon>
        <taxon>Metazoa</taxon>
        <taxon>Ecdysozoa</taxon>
        <taxon>Arthropoda</taxon>
        <taxon>Hexapoda</taxon>
        <taxon>Insecta</taxon>
        <taxon>Pterygota</taxon>
        <taxon>Neoptera</taxon>
        <taxon>Paraneoptera</taxon>
        <taxon>Hemiptera</taxon>
        <taxon>Heteroptera</taxon>
        <taxon>Panheteroptera</taxon>
        <taxon>Nepomorpha</taxon>
        <taxon>Nepidae</taxon>
        <taxon>Ranatrinae</taxon>
        <taxon>Ranatra</taxon>
    </lineage>
</organism>
<dbReference type="PANTHER" id="PTHR24346:SF102">
    <property type="entry name" value="TESTIS-SPECIFIC SERINE_THREONINE-PROTEIN KINASE 1"/>
    <property type="match status" value="1"/>
</dbReference>
<dbReference type="SUPFAM" id="SSF56112">
    <property type="entry name" value="Protein kinase-like (PK-like)"/>
    <property type="match status" value="1"/>
</dbReference>
<evidence type="ECO:0000256" key="10">
    <source>
        <dbReference type="ARBA" id="ARBA00022871"/>
    </source>
</evidence>
<comment type="caution">
    <text evidence="12">The sequence shown here is derived from an EMBL/GenBank/DDBJ whole genome shotgun (WGS) entry which is preliminary data.</text>
</comment>
<dbReference type="PANTHER" id="PTHR24346">
    <property type="entry name" value="MAP/MICROTUBULE AFFINITY-REGULATING KINASE"/>
    <property type="match status" value="1"/>
</dbReference>
<dbReference type="AlphaFoldDB" id="A0ABD0Y6H6"/>
<keyword evidence="10" id="KW-0744">Spermatogenesis</keyword>
<evidence type="ECO:0000256" key="4">
    <source>
        <dbReference type="ARBA" id="ARBA00022723"/>
    </source>
</evidence>
<evidence type="ECO:0000256" key="1">
    <source>
        <dbReference type="ARBA" id="ARBA00001946"/>
    </source>
</evidence>
<keyword evidence="5" id="KW-0547">Nucleotide-binding</keyword>
<keyword evidence="3" id="KW-0597">Phosphoprotein</keyword>
<evidence type="ECO:0000256" key="7">
    <source>
        <dbReference type="ARBA" id="ARBA00022840"/>
    </source>
</evidence>
<evidence type="ECO:0000256" key="2">
    <source>
        <dbReference type="ARBA" id="ARBA00022473"/>
    </source>
</evidence>
<evidence type="ECO:0000256" key="9">
    <source>
        <dbReference type="ARBA" id="ARBA00022843"/>
    </source>
</evidence>
<dbReference type="FunFam" id="1.10.510.10:FF:000658">
    <property type="entry name" value="Protein CBG12184"/>
    <property type="match status" value="1"/>
</dbReference>
<proteinExistence type="predicted"/>
<accession>A0ABD0Y6H6</accession>
<dbReference type="GO" id="GO:0004674">
    <property type="term" value="F:protein serine/threonine kinase activity"/>
    <property type="evidence" value="ECO:0007669"/>
    <property type="project" value="UniProtKB-ARBA"/>
</dbReference>
<evidence type="ECO:0000313" key="12">
    <source>
        <dbReference type="EMBL" id="KAL1122239.1"/>
    </source>
</evidence>
<dbReference type="GO" id="GO:0007283">
    <property type="term" value="P:spermatogenesis"/>
    <property type="evidence" value="ECO:0007669"/>
    <property type="project" value="UniProtKB-KW"/>
</dbReference>
<evidence type="ECO:0000313" key="13">
    <source>
        <dbReference type="Proteomes" id="UP001558652"/>
    </source>
</evidence>
<evidence type="ECO:0000256" key="8">
    <source>
        <dbReference type="ARBA" id="ARBA00022842"/>
    </source>
</evidence>
<evidence type="ECO:0000256" key="5">
    <source>
        <dbReference type="ARBA" id="ARBA00022741"/>
    </source>
</evidence>
<name>A0ABD0Y6H6_9HEMI</name>
<keyword evidence="7" id="KW-0067">ATP-binding</keyword>
<dbReference type="PROSITE" id="PS50011">
    <property type="entry name" value="PROTEIN_KINASE_DOM"/>
    <property type="match status" value="1"/>
</dbReference>